<sequence length="74" mass="8813">MKKEKMTFEITKRYGVISVSEKGWSKELNLIAWNGNNPRLDIRDWSPDHKYMSKGVTLDYKQARTLKRLLEKIK</sequence>
<comment type="caution">
    <text evidence="2">The sequence shown here is derived from an EMBL/GenBank/DDBJ whole genome shotgun (WGS) entry which is preliminary data.</text>
</comment>
<dbReference type="Gene3D" id="2.30.31.70">
    <property type="match status" value="1"/>
</dbReference>
<name>A0ABR9QZK8_9FIRM</name>
<dbReference type="InterPro" id="IPR003173">
    <property type="entry name" value="PC4_C"/>
</dbReference>
<dbReference type="EMBL" id="JADCKA010000020">
    <property type="protein sequence ID" value="MBE5036177.1"/>
    <property type="molecule type" value="Genomic_DNA"/>
</dbReference>
<evidence type="ECO:0000259" key="1">
    <source>
        <dbReference type="Pfam" id="PF02229"/>
    </source>
</evidence>
<keyword evidence="3" id="KW-1185">Reference proteome</keyword>
<gene>
    <name evidence="2" type="ORF">INF20_07815</name>
</gene>
<protein>
    <recommendedName>
        <fullName evidence="1">Transcriptional coactivator p15 (PC4) C-terminal domain-containing protein</fullName>
    </recommendedName>
</protein>
<organism evidence="2 3">
    <name type="scientific">Gallibacter intestinalis</name>
    <dbReference type="NCBI Taxonomy" id="2779356"/>
    <lineage>
        <taxon>Bacteria</taxon>
        <taxon>Bacillati</taxon>
        <taxon>Bacillota</taxon>
        <taxon>Clostridia</taxon>
        <taxon>Eubacteriales</taxon>
        <taxon>Eubacteriaceae</taxon>
        <taxon>Gallibacter</taxon>
    </lineage>
</organism>
<accession>A0ABR9QZK8</accession>
<reference evidence="2 3" key="1">
    <citation type="submission" date="2020-10" db="EMBL/GenBank/DDBJ databases">
        <title>ChiBAC.</title>
        <authorList>
            <person name="Zenner C."/>
            <person name="Hitch T.C.A."/>
            <person name="Clavel T."/>
        </authorList>
    </citation>
    <scope>NUCLEOTIDE SEQUENCE [LARGE SCALE GENOMIC DNA]</scope>
    <source>
        <strain evidence="2 3">DSM 108706</strain>
    </source>
</reference>
<dbReference type="Proteomes" id="UP001516588">
    <property type="component" value="Unassembled WGS sequence"/>
</dbReference>
<feature type="domain" description="Transcriptional coactivator p15 (PC4) C-terminal" evidence="1">
    <location>
        <begin position="21"/>
        <end position="68"/>
    </location>
</feature>
<dbReference type="RefSeq" id="WP_226385823.1">
    <property type="nucleotide sequence ID" value="NZ_JADCKA010000020.1"/>
</dbReference>
<evidence type="ECO:0000313" key="3">
    <source>
        <dbReference type="Proteomes" id="UP001516588"/>
    </source>
</evidence>
<proteinExistence type="predicted"/>
<dbReference type="Pfam" id="PF02229">
    <property type="entry name" value="PC4"/>
    <property type="match status" value="1"/>
</dbReference>
<evidence type="ECO:0000313" key="2">
    <source>
        <dbReference type="EMBL" id="MBE5036177.1"/>
    </source>
</evidence>